<dbReference type="AlphaFoldDB" id="A0A0A9DUU8"/>
<evidence type="ECO:0000313" key="1">
    <source>
        <dbReference type="EMBL" id="JAD92349.1"/>
    </source>
</evidence>
<organism evidence="1">
    <name type="scientific">Arundo donax</name>
    <name type="common">Giant reed</name>
    <name type="synonym">Donax arundinaceus</name>
    <dbReference type="NCBI Taxonomy" id="35708"/>
    <lineage>
        <taxon>Eukaryota</taxon>
        <taxon>Viridiplantae</taxon>
        <taxon>Streptophyta</taxon>
        <taxon>Embryophyta</taxon>
        <taxon>Tracheophyta</taxon>
        <taxon>Spermatophyta</taxon>
        <taxon>Magnoliopsida</taxon>
        <taxon>Liliopsida</taxon>
        <taxon>Poales</taxon>
        <taxon>Poaceae</taxon>
        <taxon>PACMAD clade</taxon>
        <taxon>Arundinoideae</taxon>
        <taxon>Arundineae</taxon>
        <taxon>Arundo</taxon>
    </lineage>
</organism>
<accession>A0A0A9DUU8</accession>
<dbReference type="EMBL" id="GBRH01205546">
    <property type="protein sequence ID" value="JAD92349.1"/>
    <property type="molecule type" value="Transcribed_RNA"/>
</dbReference>
<reference evidence="1" key="1">
    <citation type="submission" date="2014-09" db="EMBL/GenBank/DDBJ databases">
        <authorList>
            <person name="Magalhaes I.L.F."/>
            <person name="Oliveira U."/>
            <person name="Santos F.R."/>
            <person name="Vidigal T.H.D.A."/>
            <person name="Brescovit A.D."/>
            <person name="Santos A.J."/>
        </authorList>
    </citation>
    <scope>NUCLEOTIDE SEQUENCE</scope>
    <source>
        <tissue evidence="1">Shoot tissue taken approximately 20 cm above the soil surface</tissue>
    </source>
</reference>
<name>A0A0A9DUU8_ARUDO</name>
<proteinExistence type="predicted"/>
<sequence length="40" mass="4599">MSPCSVRTRQQAHRIQKQGHEHWGSICKGLNPLFFWSCSG</sequence>
<reference evidence="1" key="2">
    <citation type="journal article" date="2015" name="Data Brief">
        <title>Shoot transcriptome of the giant reed, Arundo donax.</title>
        <authorList>
            <person name="Barrero R.A."/>
            <person name="Guerrero F.D."/>
            <person name="Moolhuijzen P."/>
            <person name="Goolsby J.A."/>
            <person name="Tidwell J."/>
            <person name="Bellgard S.E."/>
            <person name="Bellgard M.I."/>
        </authorList>
    </citation>
    <scope>NUCLEOTIDE SEQUENCE</scope>
    <source>
        <tissue evidence="1">Shoot tissue taken approximately 20 cm above the soil surface</tissue>
    </source>
</reference>
<protein>
    <submittedName>
        <fullName evidence="1">Uncharacterized protein</fullName>
    </submittedName>
</protein>